<accession>A0AAD8JR55</accession>
<dbReference type="Proteomes" id="UP001229421">
    <property type="component" value="Unassembled WGS sequence"/>
</dbReference>
<evidence type="ECO:0000256" key="4">
    <source>
        <dbReference type="ARBA" id="ARBA00023163"/>
    </source>
</evidence>
<protein>
    <recommendedName>
        <fullName evidence="9">B3 domain-containing protein</fullName>
    </recommendedName>
</protein>
<gene>
    <name evidence="7" type="ORF">QVD17_39806</name>
</gene>
<evidence type="ECO:0000256" key="2">
    <source>
        <dbReference type="ARBA" id="ARBA00023015"/>
    </source>
</evidence>
<dbReference type="PANTHER" id="PTHR31541">
    <property type="entry name" value="B3 DOMAIN PLANT PROTEIN-RELATED"/>
    <property type="match status" value="1"/>
</dbReference>
<feature type="region of interest" description="Disordered" evidence="6">
    <location>
        <begin position="114"/>
        <end position="133"/>
    </location>
</feature>
<keyword evidence="4" id="KW-0804">Transcription</keyword>
<dbReference type="InterPro" id="IPR015300">
    <property type="entry name" value="DNA-bd_pseudobarrel_sf"/>
</dbReference>
<keyword evidence="8" id="KW-1185">Reference proteome</keyword>
<dbReference type="EMBL" id="JAUHHV010000011">
    <property type="protein sequence ID" value="KAK1408171.1"/>
    <property type="molecule type" value="Genomic_DNA"/>
</dbReference>
<dbReference type="PANTHER" id="PTHR31541:SF25">
    <property type="entry name" value="GAMMA-GLIADIN B"/>
    <property type="match status" value="1"/>
</dbReference>
<evidence type="ECO:0000256" key="3">
    <source>
        <dbReference type="ARBA" id="ARBA00023125"/>
    </source>
</evidence>
<evidence type="ECO:0000313" key="8">
    <source>
        <dbReference type="Proteomes" id="UP001229421"/>
    </source>
</evidence>
<sequence>MHSMRRMITKTREEIGRKKIGTLLSLMGFHDDDPDATARIMRERLRQIEEQTKKRSTIKKINFKFGGKTVFKVPLQTPTMGDDDDMQIDSSNHSSKDMINNNNNVIEVDQGIEEKNNSGNEDGVMETNLSSENPNCDTDIKEFIKSIGGSKVELVIEKKLTKSDCDKNQGRLLIPELQVMSRGFLGIDEKRKLEMRECISVEMFDPERRKIMLNLGQWKMKHENYVLKTNWNKLVFMNGLRENMVVRLLSFRVDQKLCFAVVRV</sequence>
<evidence type="ECO:0000256" key="6">
    <source>
        <dbReference type="SAM" id="MobiDB-lite"/>
    </source>
</evidence>
<evidence type="ECO:0000256" key="5">
    <source>
        <dbReference type="ARBA" id="ARBA00023242"/>
    </source>
</evidence>
<organism evidence="7 8">
    <name type="scientific">Tagetes erecta</name>
    <name type="common">African marigold</name>
    <dbReference type="NCBI Taxonomy" id="13708"/>
    <lineage>
        <taxon>Eukaryota</taxon>
        <taxon>Viridiplantae</taxon>
        <taxon>Streptophyta</taxon>
        <taxon>Embryophyta</taxon>
        <taxon>Tracheophyta</taxon>
        <taxon>Spermatophyta</taxon>
        <taxon>Magnoliopsida</taxon>
        <taxon>eudicotyledons</taxon>
        <taxon>Gunneridae</taxon>
        <taxon>Pentapetalae</taxon>
        <taxon>asterids</taxon>
        <taxon>campanulids</taxon>
        <taxon>Asterales</taxon>
        <taxon>Asteraceae</taxon>
        <taxon>Asteroideae</taxon>
        <taxon>Heliantheae alliance</taxon>
        <taxon>Tageteae</taxon>
        <taxon>Tagetes</taxon>
    </lineage>
</organism>
<keyword evidence="3" id="KW-0238">DNA-binding</keyword>
<comment type="caution">
    <text evidence="7">The sequence shown here is derived from an EMBL/GenBank/DDBJ whole genome shotgun (WGS) entry which is preliminary data.</text>
</comment>
<dbReference type="GO" id="GO:0005634">
    <property type="term" value="C:nucleus"/>
    <property type="evidence" value="ECO:0007669"/>
    <property type="project" value="UniProtKB-SubCell"/>
</dbReference>
<evidence type="ECO:0000313" key="7">
    <source>
        <dbReference type="EMBL" id="KAK1408171.1"/>
    </source>
</evidence>
<dbReference type="Pfam" id="PF03754">
    <property type="entry name" value="At2g31720-like"/>
    <property type="match status" value="1"/>
</dbReference>
<dbReference type="SUPFAM" id="SSF101936">
    <property type="entry name" value="DNA-binding pseudobarrel domain"/>
    <property type="match status" value="1"/>
</dbReference>
<dbReference type="GO" id="GO:0003677">
    <property type="term" value="F:DNA binding"/>
    <property type="evidence" value="ECO:0007669"/>
    <property type="project" value="UniProtKB-KW"/>
</dbReference>
<keyword evidence="5" id="KW-0539">Nucleus</keyword>
<dbReference type="InterPro" id="IPR005508">
    <property type="entry name" value="At2g31720-like"/>
</dbReference>
<evidence type="ECO:0000256" key="1">
    <source>
        <dbReference type="ARBA" id="ARBA00004123"/>
    </source>
</evidence>
<dbReference type="Gene3D" id="2.40.330.10">
    <property type="entry name" value="DNA-binding pseudobarrel domain"/>
    <property type="match status" value="1"/>
</dbReference>
<keyword evidence="2" id="KW-0805">Transcription regulation</keyword>
<name>A0AAD8JR55_TARER</name>
<reference evidence="7" key="1">
    <citation type="journal article" date="2023" name="bioRxiv">
        <title>Improved chromosome-level genome assembly for marigold (Tagetes erecta).</title>
        <authorList>
            <person name="Jiang F."/>
            <person name="Yuan L."/>
            <person name="Wang S."/>
            <person name="Wang H."/>
            <person name="Xu D."/>
            <person name="Wang A."/>
            <person name="Fan W."/>
        </authorList>
    </citation>
    <scope>NUCLEOTIDE SEQUENCE</scope>
    <source>
        <strain evidence="7">WSJ</strain>
        <tissue evidence="7">Leaf</tissue>
    </source>
</reference>
<evidence type="ECO:0008006" key="9">
    <source>
        <dbReference type="Google" id="ProtNLM"/>
    </source>
</evidence>
<dbReference type="AlphaFoldDB" id="A0AAD8JR55"/>
<proteinExistence type="predicted"/>
<comment type="subcellular location">
    <subcellularLocation>
        <location evidence="1">Nucleus</location>
    </subcellularLocation>
</comment>